<sequence>LHNSDEILPRVYALPKIHKPNCPFRIVVSSIGSPLHTLTSFLHNIFCKERPKCHITKEQLEFLIQENYTAKEMTKHFDCSTKLVYKKCYSFGIKMRNKYYNDSDAELYREIFDLHAQYSNSGIFYYILVLHNTGCIDGYSRLIIYLKCTTSMTTSTVIPFFATADFRHENLFAMVMNAIRGLNRGSHLTGRSVHNQCIERLWVDVFKEVIDFFHNEKFHGQRQLWLSGMLNNANSEYTAVHEIFQDQPHLYDKIIDAFGIDDLDIAIITRDEESNSNLTVQLELSEDQMNYITNVLLNTSTDYKLKYLQIVTYFNTIN</sequence>
<evidence type="ECO:0000313" key="3">
    <source>
        <dbReference type="Proteomes" id="UP000078492"/>
    </source>
</evidence>
<dbReference type="PANTHER" id="PTHR46791:SF5">
    <property type="entry name" value="CLR5 DOMAIN-CONTAINING PROTEIN-RELATED"/>
    <property type="match status" value="1"/>
</dbReference>
<dbReference type="Proteomes" id="UP000078492">
    <property type="component" value="Unassembled WGS sequence"/>
</dbReference>
<dbReference type="AlphaFoldDB" id="A0A151J1J6"/>
<evidence type="ECO:0000313" key="2">
    <source>
        <dbReference type="EMBL" id="KYN15598.1"/>
    </source>
</evidence>
<evidence type="ECO:0000259" key="1">
    <source>
        <dbReference type="Pfam" id="PF24764"/>
    </source>
</evidence>
<dbReference type="InterPro" id="IPR058913">
    <property type="entry name" value="Integrase_dom_put"/>
</dbReference>
<protein>
    <recommendedName>
        <fullName evidence="1">Integrase core domain-containing protein</fullName>
    </recommendedName>
</protein>
<organism evidence="2 3">
    <name type="scientific">Trachymyrmex cornetzi</name>
    <dbReference type="NCBI Taxonomy" id="471704"/>
    <lineage>
        <taxon>Eukaryota</taxon>
        <taxon>Metazoa</taxon>
        <taxon>Ecdysozoa</taxon>
        <taxon>Arthropoda</taxon>
        <taxon>Hexapoda</taxon>
        <taxon>Insecta</taxon>
        <taxon>Pterygota</taxon>
        <taxon>Neoptera</taxon>
        <taxon>Endopterygota</taxon>
        <taxon>Hymenoptera</taxon>
        <taxon>Apocrita</taxon>
        <taxon>Aculeata</taxon>
        <taxon>Formicoidea</taxon>
        <taxon>Formicidae</taxon>
        <taxon>Myrmicinae</taxon>
        <taxon>Trachymyrmex</taxon>
    </lineage>
</organism>
<feature type="non-terminal residue" evidence="2">
    <location>
        <position position="1"/>
    </location>
</feature>
<proteinExistence type="predicted"/>
<keyword evidence="3" id="KW-1185">Reference proteome</keyword>
<dbReference type="PANTHER" id="PTHR46791">
    <property type="entry name" value="EXPRESSED PROTEIN"/>
    <property type="match status" value="1"/>
</dbReference>
<dbReference type="Pfam" id="PF24764">
    <property type="entry name" value="rva_4"/>
    <property type="match status" value="1"/>
</dbReference>
<accession>A0A151J1J6</accession>
<name>A0A151J1J6_9HYME</name>
<gene>
    <name evidence="2" type="ORF">ALC57_12183</name>
</gene>
<reference evidence="2 3" key="1">
    <citation type="submission" date="2015-09" db="EMBL/GenBank/DDBJ databases">
        <title>Trachymyrmex cornetzi WGS genome.</title>
        <authorList>
            <person name="Nygaard S."/>
            <person name="Hu H."/>
            <person name="Boomsma J."/>
            <person name="Zhang G."/>
        </authorList>
    </citation>
    <scope>NUCLEOTIDE SEQUENCE [LARGE SCALE GENOMIC DNA]</scope>
    <source>
        <strain evidence="2">Tcor2-1</strain>
        <tissue evidence="2">Whole body</tissue>
    </source>
</reference>
<dbReference type="EMBL" id="KQ980534">
    <property type="protein sequence ID" value="KYN15598.1"/>
    <property type="molecule type" value="Genomic_DNA"/>
</dbReference>
<feature type="domain" description="Integrase core" evidence="1">
    <location>
        <begin position="128"/>
        <end position="244"/>
    </location>
</feature>
<dbReference type="STRING" id="471704.A0A151J1J6"/>